<dbReference type="EMBL" id="CM055106">
    <property type="protein sequence ID" value="KAJ7528808.1"/>
    <property type="molecule type" value="Genomic_DNA"/>
</dbReference>
<protein>
    <submittedName>
        <fullName evidence="1">Uncharacterized protein</fullName>
    </submittedName>
</protein>
<organism evidence="1 2">
    <name type="scientific">Diphasiastrum complanatum</name>
    <name type="common">Issler's clubmoss</name>
    <name type="synonym">Lycopodium complanatum</name>
    <dbReference type="NCBI Taxonomy" id="34168"/>
    <lineage>
        <taxon>Eukaryota</taxon>
        <taxon>Viridiplantae</taxon>
        <taxon>Streptophyta</taxon>
        <taxon>Embryophyta</taxon>
        <taxon>Tracheophyta</taxon>
        <taxon>Lycopodiopsida</taxon>
        <taxon>Lycopodiales</taxon>
        <taxon>Lycopodiaceae</taxon>
        <taxon>Lycopodioideae</taxon>
        <taxon>Diphasiastrum</taxon>
    </lineage>
</organism>
<keyword evidence="2" id="KW-1185">Reference proteome</keyword>
<proteinExistence type="predicted"/>
<sequence length="633" mass="69028">MKGEIMPGFTCTADDCATTETTLESECSKRRCNPDLERKDGAKRDFEPALSDRRVRSRLQDSELSADSVRKNDVSRTIRPTGGKDRHSKVNTSKGPRDRRVRLSVSTAIQFYDVQDRLGYDQPSKAVEWLMKKAKTAIDELPPLPTQAVHCSNHTMSSVLSPSGSSTVRLSAQGVAGPLLTSVGRVSETAAMADASVPGLKSFLATSGVGKPGNESRLATQRSTLGSASFFMRTASSNQADNARIYTTSEFPKPMDAQAGSPSARIELRTKARERARERAKEKQSVKEPAKASCSTLPPSSAVHDPLSQHTSITESADQKNIVQSSPHDHTQEFQPQPSLENQMQNSFKDALRNFVNNATPEQMQILSLQVPRQTAANSSLLSPSTALLQEAVIQGFHQKSQMLPNFLNQVPLQSWSQSTTEYSHGLHCSSRGSICPSSFFHNNVAFCHTNSPLSVSCSSAISQFAVLGVPISNFAGAIMPSDRVPTPSIISVDPSQSAFRPTTQLQLPASHQERALLDYLSFQRFSEAQLSSYGLKTSDILLNSQANGVAQLAPSSAFEPCNNQFHRTPSSRTSSDLQNNDHGVLGLRNSETLQSDQRLPARLRGLDEIEEQLKRSSSAGNSAYHVVYPRHD</sequence>
<gene>
    <name evidence="1" type="ORF">O6H91_15G021000</name>
</gene>
<comment type="caution">
    <text evidence="1">The sequence shown here is derived from an EMBL/GenBank/DDBJ whole genome shotgun (WGS) entry which is preliminary data.</text>
</comment>
<dbReference type="Proteomes" id="UP001162992">
    <property type="component" value="Chromosome 15"/>
</dbReference>
<reference evidence="2" key="1">
    <citation type="journal article" date="2024" name="Proc. Natl. Acad. Sci. U.S.A.">
        <title>Extraordinary preservation of gene collinearity over three hundred million years revealed in homosporous lycophytes.</title>
        <authorList>
            <person name="Li C."/>
            <person name="Wickell D."/>
            <person name="Kuo L.Y."/>
            <person name="Chen X."/>
            <person name="Nie B."/>
            <person name="Liao X."/>
            <person name="Peng D."/>
            <person name="Ji J."/>
            <person name="Jenkins J."/>
            <person name="Williams M."/>
            <person name="Shu S."/>
            <person name="Plott C."/>
            <person name="Barry K."/>
            <person name="Rajasekar S."/>
            <person name="Grimwood J."/>
            <person name="Han X."/>
            <person name="Sun S."/>
            <person name="Hou Z."/>
            <person name="He W."/>
            <person name="Dai G."/>
            <person name="Sun C."/>
            <person name="Schmutz J."/>
            <person name="Leebens-Mack J.H."/>
            <person name="Li F.W."/>
            <person name="Wang L."/>
        </authorList>
    </citation>
    <scope>NUCLEOTIDE SEQUENCE [LARGE SCALE GENOMIC DNA]</scope>
    <source>
        <strain evidence="2">cv. PW_Plant_1</strain>
    </source>
</reference>
<name>A0ACC2BG63_DIPCM</name>
<accession>A0ACC2BG63</accession>
<evidence type="ECO:0000313" key="1">
    <source>
        <dbReference type="EMBL" id="KAJ7528808.1"/>
    </source>
</evidence>
<evidence type="ECO:0000313" key="2">
    <source>
        <dbReference type="Proteomes" id="UP001162992"/>
    </source>
</evidence>